<protein>
    <recommendedName>
        <fullName evidence="1">VOC domain-containing protein</fullName>
    </recommendedName>
</protein>
<evidence type="ECO:0000259" key="1">
    <source>
        <dbReference type="PROSITE" id="PS51819"/>
    </source>
</evidence>
<dbReference type="PROSITE" id="PS51819">
    <property type="entry name" value="VOC"/>
    <property type="match status" value="1"/>
</dbReference>
<proteinExistence type="predicted"/>
<dbReference type="Gene3D" id="3.10.180.10">
    <property type="entry name" value="2,3-Dihydroxybiphenyl 1,2-Dioxygenase, domain 1"/>
    <property type="match status" value="1"/>
</dbReference>
<dbReference type="PANTHER" id="PTHR39175">
    <property type="entry name" value="FAMILY PROTEIN, PUTATIVE (AFU_ORTHOLOGUE AFUA_3G15060)-RELATED"/>
    <property type="match status" value="1"/>
</dbReference>
<feature type="domain" description="VOC" evidence="1">
    <location>
        <begin position="4"/>
        <end position="135"/>
    </location>
</feature>
<evidence type="ECO:0000313" key="2">
    <source>
        <dbReference type="EMBL" id="TQB69683.1"/>
    </source>
</evidence>
<comment type="caution">
    <text evidence="2">The sequence shown here is derived from an EMBL/GenBank/DDBJ whole genome shotgun (WGS) entry which is preliminary data.</text>
</comment>
<dbReference type="EMBL" id="VIFY01000141">
    <property type="protein sequence ID" value="TQB69683.1"/>
    <property type="molecule type" value="Genomic_DNA"/>
</dbReference>
<dbReference type="PANTHER" id="PTHR39175:SF1">
    <property type="entry name" value="FAMILY PROTEIN, PUTATIVE (AFU_ORTHOLOGUE AFUA_3G15060)-RELATED"/>
    <property type="match status" value="1"/>
</dbReference>
<dbReference type="InterPro" id="IPR037523">
    <property type="entry name" value="VOC_core"/>
</dbReference>
<dbReference type="AlphaFoldDB" id="A0A507QPD6"/>
<evidence type="ECO:0000313" key="3">
    <source>
        <dbReference type="Proteomes" id="UP000319663"/>
    </source>
</evidence>
<reference evidence="2 3" key="1">
    <citation type="submission" date="2019-06" db="EMBL/GenBank/DDBJ databases">
        <title>Wine fermentation using esterase from Monascus purpureus.</title>
        <authorList>
            <person name="Geng C."/>
            <person name="Zhang Y."/>
        </authorList>
    </citation>
    <scope>NUCLEOTIDE SEQUENCE [LARGE SCALE GENOMIC DNA]</scope>
    <source>
        <strain evidence="2">HQ1</strain>
    </source>
</reference>
<dbReference type="SUPFAM" id="SSF54593">
    <property type="entry name" value="Glyoxalase/Bleomycin resistance protein/Dihydroxybiphenyl dioxygenase"/>
    <property type="match status" value="1"/>
</dbReference>
<dbReference type="InterPro" id="IPR029068">
    <property type="entry name" value="Glyas_Bleomycin-R_OHBP_Dase"/>
</dbReference>
<keyword evidence="3" id="KW-1185">Reference proteome</keyword>
<name>A0A507QPD6_MONPU</name>
<sequence>MISGLAHVNLLVSEGTLDQASEFYEGTLNLTSAPVPHLQKGTLLWFNIGDSGQQVHIAFGTNEPNSRRHPCFRVDSQEKLQQLQQRIWDHYVRGGAAAPLQADKPGELNSGAEGVEYPTRFFARDYAGNRLEFSL</sequence>
<accession>A0A507QPD6</accession>
<organism evidence="2 3">
    <name type="scientific">Monascus purpureus</name>
    <name type="common">Red mold</name>
    <name type="synonym">Monascus anka</name>
    <dbReference type="NCBI Taxonomy" id="5098"/>
    <lineage>
        <taxon>Eukaryota</taxon>
        <taxon>Fungi</taxon>
        <taxon>Dikarya</taxon>
        <taxon>Ascomycota</taxon>
        <taxon>Pezizomycotina</taxon>
        <taxon>Eurotiomycetes</taxon>
        <taxon>Eurotiomycetidae</taxon>
        <taxon>Eurotiales</taxon>
        <taxon>Aspergillaceae</taxon>
        <taxon>Monascus</taxon>
    </lineage>
</organism>
<dbReference type="Proteomes" id="UP000319663">
    <property type="component" value="Unassembled WGS sequence"/>
</dbReference>
<dbReference type="OrthoDB" id="3340372at2759"/>
<gene>
    <name evidence="2" type="ORF">MPDQ_001548</name>
</gene>